<proteinExistence type="predicted"/>
<evidence type="ECO:0000313" key="2">
    <source>
        <dbReference type="EMBL" id="KAJ7694451.1"/>
    </source>
</evidence>
<dbReference type="AlphaFoldDB" id="A0AAD7GH56"/>
<dbReference type="EMBL" id="JARKIE010000042">
    <property type="protein sequence ID" value="KAJ7694451.1"/>
    <property type="molecule type" value="Genomic_DNA"/>
</dbReference>
<evidence type="ECO:0000313" key="3">
    <source>
        <dbReference type="Proteomes" id="UP001221757"/>
    </source>
</evidence>
<feature type="non-terminal residue" evidence="2">
    <location>
        <position position="1"/>
    </location>
</feature>
<feature type="non-terminal residue" evidence="2">
    <location>
        <position position="131"/>
    </location>
</feature>
<organism evidence="2 3">
    <name type="scientific">Mycena rosella</name>
    <name type="common">Pink bonnet</name>
    <name type="synonym">Agaricus rosellus</name>
    <dbReference type="NCBI Taxonomy" id="1033263"/>
    <lineage>
        <taxon>Eukaryota</taxon>
        <taxon>Fungi</taxon>
        <taxon>Dikarya</taxon>
        <taxon>Basidiomycota</taxon>
        <taxon>Agaricomycotina</taxon>
        <taxon>Agaricomycetes</taxon>
        <taxon>Agaricomycetidae</taxon>
        <taxon>Agaricales</taxon>
        <taxon>Marasmiineae</taxon>
        <taxon>Mycenaceae</taxon>
        <taxon>Mycena</taxon>
    </lineage>
</organism>
<feature type="domain" description="GPI inositol-deacylase winged helix" evidence="1">
    <location>
        <begin position="36"/>
        <end position="117"/>
    </location>
</feature>
<dbReference type="PANTHER" id="PTHR10039:SF15">
    <property type="entry name" value="NACHT DOMAIN-CONTAINING PROTEIN"/>
    <property type="match status" value="1"/>
</dbReference>
<dbReference type="Pfam" id="PF22939">
    <property type="entry name" value="WHD_GPIID"/>
    <property type="match status" value="1"/>
</dbReference>
<sequence length="131" mass="14905">LRRKPTPNAVREALKHLPTDLQQTYDASMQRIDDQGEDDRKIAQLALTWVANAKRLLTVRELREALAIEPGTNHLDLHNLLDIEIIVSVCAGLIIVEGRYTPCVRLVHYTTQHYLDSIQANRFADAQTHIT</sequence>
<keyword evidence="3" id="KW-1185">Reference proteome</keyword>
<evidence type="ECO:0000259" key="1">
    <source>
        <dbReference type="Pfam" id="PF22939"/>
    </source>
</evidence>
<accession>A0AAD7GH56</accession>
<dbReference type="Proteomes" id="UP001221757">
    <property type="component" value="Unassembled WGS sequence"/>
</dbReference>
<dbReference type="InterPro" id="IPR054471">
    <property type="entry name" value="GPIID_WHD"/>
</dbReference>
<protein>
    <recommendedName>
        <fullName evidence="1">GPI inositol-deacylase winged helix domain-containing protein</fullName>
    </recommendedName>
</protein>
<dbReference type="PANTHER" id="PTHR10039">
    <property type="entry name" value="AMELOGENIN"/>
    <property type="match status" value="1"/>
</dbReference>
<reference evidence="2" key="1">
    <citation type="submission" date="2023-03" db="EMBL/GenBank/DDBJ databases">
        <title>Massive genome expansion in bonnet fungi (Mycena s.s.) driven by repeated elements and novel gene families across ecological guilds.</title>
        <authorList>
            <consortium name="Lawrence Berkeley National Laboratory"/>
            <person name="Harder C.B."/>
            <person name="Miyauchi S."/>
            <person name="Viragh M."/>
            <person name="Kuo A."/>
            <person name="Thoen E."/>
            <person name="Andreopoulos B."/>
            <person name="Lu D."/>
            <person name="Skrede I."/>
            <person name="Drula E."/>
            <person name="Henrissat B."/>
            <person name="Morin E."/>
            <person name="Kohler A."/>
            <person name="Barry K."/>
            <person name="LaButti K."/>
            <person name="Morin E."/>
            <person name="Salamov A."/>
            <person name="Lipzen A."/>
            <person name="Mereny Z."/>
            <person name="Hegedus B."/>
            <person name="Baldrian P."/>
            <person name="Stursova M."/>
            <person name="Weitz H."/>
            <person name="Taylor A."/>
            <person name="Grigoriev I.V."/>
            <person name="Nagy L.G."/>
            <person name="Martin F."/>
            <person name="Kauserud H."/>
        </authorList>
    </citation>
    <scope>NUCLEOTIDE SEQUENCE</scope>
    <source>
        <strain evidence="2">CBHHK067</strain>
    </source>
</reference>
<gene>
    <name evidence="2" type="ORF">B0H17DRAFT_1275604</name>
</gene>
<comment type="caution">
    <text evidence="2">The sequence shown here is derived from an EMBL/GenBank/DDBJ whole genome shotgun (WGS) entry which is preliminary data.</text>
</comment>
<name>A0AAD7GH56_MYCRO</name>